<name>W6ZR04_COCMI</name>
<evidence type="ECO:0000256" key="2">
    <source>
        <dbReference type="ARBA" id="ARBA00022857"/>
    </source>
</evidence>
<organism evidence="6 7">
    <name type="scientific">Bipolaris oryzae ATCC 44560</name>
    <dbReference type="NCBI Taxonomy" id="930090"/>
    <lineage>
        <taxon>Eukaryota</taxon>
        <taxon>Fungi</taxon>
        <taxon>Dikarya</taxon>
        <taxon>Ascomycota</taxon>
        <taxon>Pezizomycotina</taxon>
        <taxon>Dothideomycetes</taxon>
        <taxon>Pleosporomycetidae</taxon>
        <taxon>Pleosporales</taxon>
        <taxon>Pleosporineae</taxon>
        <taxon>Pleosporaceae</taxon>
        <taxon>Bipolaris</taxon>
    </lineage>
</organism>
<dbReference type="PRINTS" id="PR00080">
    <property type="entry name" value="SDRFAMILY"/>
</dbReference>
<dbReference type="KEGG" id="bor:COCMIDRAFT_32722"/>
<dbReference type="GO" id="GO:0016616">
    <property type="term" value="F:oxidoreductase activity, acting on the CH-OH group of donors, NAD or NADP as acceptor"/>
    <property type="evidence" value="ECO:0007669"/>
    <property type="project" value="TreeGrafter"/>
</dbReference>
<feature type="transmembrane region" description="Helical" evidence="5">
    <location>
        <begin position="12"/>
        <end position="32"/>
    </location>
</feature>
<keyword evidence="7" id="KW-1185">Reference proteome</keyword>
<dbReference type="PANTHER" id="PTHR24322">
    <property type="entry name" value="PKSB"/>
    <property type="match status" value="1"/>
</dbReference>
<dbReference type="eggNOG" id="KOG1201">
    <property type="taxonomic scope" value="Eukaryota"/>
</dbReference>
<evidence type="ECO:0000256" key="4">
    <source>
        <dbReference type="RuleBase" id="RU000363"/>
    </source>
</evidence>
<dbReference type="OrthoDB" id="10253736at2759"/>
<keyword evidence="5" id="KW-1133">Transmembrane helix</keyword>
<dbReference type="InterPro" id="IPR020904">
    <property type="entry name" value="Sc_DH/Rdtase_CS"/>
</dbReference>
<dbReference type="GeneID" id="19122170"/>
<evidence type="ECO:0000313" key="7">
    <source>
        <dbReference type="Proteomes" id="UP000054032"/>
    </source>
</evidence>
<protein>
    <submittedName>
        <fullName evidence="6">Uncharacterized protein</fullName>
    </submittedName>
</protein>
<dbReference type="SUPFAM" id="SSF51735">
    <property type="entry name" value="NAD(P)-binding Rossmann-fold domains"/>
    <property type="match status" value="1"/>
</dbReference>
<dbReference type="HOGENOM" id="CLU_010194_5_2_1"/>
<dbReference type="Pfam" id="PF00106">
    <property type="entry name" value="adh_short"/>
    <property type="match status" value="1"/>
</dbReference>
<keyword evidence="2" id="KW-0521">NADP</keyword>
<dbReference type="InterPro" id="IPR036291">
    <property type="entry name" value="NAD(P)-bd_dom_sf"/>
</dbReference>
<evidence type="ECO:0000256" key="5">
    <source>
        <dbReference type="SAM" id="Phobius"/>
    </source>
</evidence>
<keyword evidence="3" id="KW-0560">Oxidoreductase</keyword>
<dbReference type="Proteomes" id="UP000054032">
    <property type="component" value="Unassembled WGS sequence"/>
</dbReference>
<proteinExistence type="inferred from homology"/>
<dbReference type="AlphaFoldDB" id="W6ZR04"/>
<accession>W6ZR04</accession>
<evidence type="ECO:0000256" key="1">
    <source>
        <dbReference type="ARBA" id="ARBA00006484"/>
    </source>
</evidence>
<dbReference type="InterPro" id="IPR002347">
    <property type="entry name" value="SDR_fam"/>
</dbReference>
<dbReference type="PROSITE" id="PS00061">
    <property type="entry name" value="ADH_SHORT"/>
    <property type="match status" value="1"/>
</dbReference>
<dbReference type="PRINTS" id="PR00081">
    <property type="entry name" value="GDHRDH"/>
</dbReference>
<dbReference type="Gene3D" id="3.40.50.720">
    <property type="entry name" value="NAD(P)-binding Rossmann-like Domain"/>
    <property type="match status" value="1"/>
</dbReference>
<gene>
    <name evidence="6" type="ORF">COCMIDRAFT_32722</name>
</gene>
<evidence type="ECO:0000256" key="3">
    <source>
        <dbReference type="ARBA" id="ARBA00023002"/>
    </source>
</evidence>
<evidence type="ECO:0000313" key="6">
    <source>
        <dbReference type="EMBL" id="EUC49929.1"/>
    </source>
</evidence>
<keyword evidence="5" id="KW-0812">Transmembrane</keyword>
<sequence>MGSRINLDHTFQLAKTPAVIAAGGAFVGWFVVSSLNSWYSRRVVNNAVTDKMYDWSKEIVLLTGGNSGIGAAIAAKLAERAVKVINVDIAPPKGRTCKQEILDITSSSEIASIGAQIRAEHGAPTVLINNAGVGNAVPILQLAETKLHTIFQVNFLPDMVKADHGHIVSIASLASFSTQALNVDYSVTKASVLALHEGLAQELKFIYKAPRVRTTIVHPGWVRTPMAQKWLDSGKITNGLSEPEDVANAVVKQLYSGYAAQIIIPSYFWWIPLVRGLPSWLQESARDVASKVLLNADE</sequence>
<dbReference type="RefSeq" id="XP_007683531.1">
    <property type="nucleotide sequence ID" value="XM_007685341.1"/>
</dbReference>
<reference evidence="6 7" key="1">
    <citation type="journal article" date="2013" name="PLoS Genet.">
        <title>Comparative genome structure, secondary metabolite, and effector coding capacity across Cochliobolus pathogens.</title>
        <authorList>
            <person name="Condon B.J."/>
            <person name="Leng Y."/>
            <person name="Wu D."/>
            <person name="Bushley K.E."/>
            <person name="Ohm R.A."/>
            <person name="Otillar R."/>
            <person name="Martin J."/>
            <person name="Schackwitz W."/>
            <person name="Grimwood J."/>
            <person name="MohdZainudin N."/>
            <person name="Xue C."/>
            <person name="Wang R."/>
            <person name="Manning V.A."/>
            <person name="Dhillon B."/>
            <person name="Tu Z.J."/>
            <person name="Steffenson B.J."/>
            <person name="Salamov A."/>
            <person name="Sun H."/>
            <person name="Lowry S."/>
            <person name="LaButti K."/>
            <person name="Han J."/>
            <person name="Copeland A."/>
            <person name="Lindquist E."/>
            <person name="Barry K."/>
            <person name="Schmutz J."/>
            <person name="Baker S.E."/>
            <person name="Ciuffetti L.M."/>
            <person name="Grigoriev I.V."/>
            <person name="Zhong S."/>
            <person name="Turgeon B.G."/>
        </authorList>
    </citation>
    <scope>NUCLEOTIDE SEQUENCE [LARGE SCALE GENOMIC DNA]</scope>
    <source>
        <strain evidence="6 7">ATCC 44560</strain>
    </source>
</reference>
<comment type="similarity">
    <text evidence="1 4">Belongs to the short-chain dehydrogenases/reductases (SDR) family.</text>
</comment>
<dbReference type="EMBL" id="KI963927">
    <property type="protein sequence ID" value="EUC49929.1"/>
    <property type="molecule type" value="Genomic_DNA"/>
</dbReference>
<dbReference type="PANTHER" id="PTHR24322:SF736">
    <property type="entry name" value="RETINOL DEHYDROGENASE 10"/>
    <property type="match status" value="1"/>
</dbReference>
<keyword evidence="5" id="KW-0472">Membrane</keyword>